<dbReference type="EMBL" id="QBMP01000189">
    <property type="protein sequence ID" value="PZO50439.1"/>
    <property type="molecule type" value="Genomic_DNA"/>
</dbReference>
<dbReference type="Gene3D" id="3.40.50.300">
    <property type="entry name" value="P-loop containing nucleotide triphosphate hydrolases"/>
    <property type="match status" value="1"/>
</dbReference>
<dbReference type="AlphaFoldDB" id="A0A2W4X7U2"/>
<dbReference type="InterPro" id="IPR027417">
    <property type="entry name" value="P-loop_NTPase"/>
</dbReference>
<dbReference type="GO" id="GO:0009073">
    <property type="term" value="P:aromatic amino acid family biosynthetic process"/>
    <property type="evidence" value="ECO:0007669"/>
    <property type="project" value="UniProtKB-KW"/>
</dbReference>
<evidence type="ECO:0000313" key="4">
    <source>
        <dbReference type="Proteomes" id="UP000249794"/>
    </source>
</evidence>
<protein>
    <submittedName>
        <fullName evidence="3">Shikimate kinase</fullName>
    </submittedName>
</protein>
<dbReference type="InterPro" id="IPR031322">
    <property type="entry name" value="Shikimate/glucono_kinase"/>
</dbReference>
<proteinExistence type="predicted"/>
<dbReference type="GO" id="GO:0004765">
    <property type="term" value="F:shikimate kinase activity"/>
    <property type="evidence" value="ECO:0007669"/>
    <property type="project" value="TreeGrafter"/>
</dbReference>
<dbReference type="Pfam" id="PF01202">
    <property type="entry name" value="SKI"/>
    <property type="match status" value="1"/>
</dbReference>
<dbReference type="PRINTS" id="PR01100">
    <property type="entry name" value="SHIKIMTKNASE"/>
</dbReference>
<evidence type="ECO:0000256" key="1">
    <source>
        <dbReference type="ARBA" id="ARBA00022605"/>
    </source>
</evidence>
<dbReference type="PANTHER" id="PTHR21087">
    <property type="entry name" value="SHIKIMATE KINASE"/>
    <property type="match status" value="1"/>
</dbReference>
<dbReference type="GO" id="GO:0008652">
    <property type="term" value="P:amino acid biosynthetic process"/>
    <property type="evidence" value="ECO:0007669"/>
    <property type="project" value="UniProtKB-KW"/>
</dbReference>
<dbReference type="GO" id="GO:0005829">
    <property type="term" value="C:cytosol"/>
    <property type="evidence" value="ECO:0007669"/>
    <property type="project" value="TreeGrafter"/>
</dbReference>
<reference evidence="3 4" key="2">
    <citation type="submission" date="2018-06" db="EMBL/GenBank/DDBJ databases">
        <title>Metagenomic assembly of (sub)arctic Cyanobacteria and their associated microbiome from non-axenic cultures.</title>
        <authorList>
            <person name="Baurain D."/>
        </authorList>
    </citation>
    <scope>NUCLEOTIDE SEQUENCE [LARGE SCALE GENOMIC DNA]</scope>
    <source>
        <strain evidence="3">ULC027bin1</strain>
    </source>
</reference>
<keyword evidence="3" id="KW-0808">Transferase</keyword>
<reference evidence="4" key="1">
    <citation type="submission" date="2018-04" db="EMBL/GenBank/DDBJ databases">
        <authorList>
            <person name="Cornet L."/>
        </authorList>
    </citation>
    <scope>NUCLEOTIDE SEQUENCE [LARGE SCALE GENOMIC DNA]</scope>
</reference>
<evidence type="ECO:0000313" key="3">
    <source>
        <dbReference type="EMBL" id="PZO50439.1"/>
    </source>
</evidence>
<accession>A0A2W4X7U2</accession>
<evidence type="ECO:0000256" key="2">
    <source>
        <dbReference type="ARBA" id="ARBA00023141"/>
    </source>
</evidence>
<keyword evidence="1" id="KW-0028">Amino-acid biosynthesis</keyword>
<organism evidence="3 4">
    <name type="scientific">Phormidesmis priestleyi</name>
    <dbReference type="NCBI Taxonomy" id="268141"/>
    <lineage>
        <taxon>Bacteria</taxon>
        <taxon>Bacillati</taxon>
        <taxon>Cyanobacteriota</taxon>
        <taxon>Cyanophyceae</taxon>
        <taxon>Leptolyngbyales</taxon>
        <taxon>Leptolyngbyaceae</taxon>
        <taxon>Phormidesmis</taxon>
    </lineage>
</organism>
<feature type="non-terminal residue" evidence="3">
    <location>
        <position position="98"/>
    </location>
</feature>
<name>A0A2W4X7U2_9CYAN</name>
<dbReference type="PANTHER" id="PTHR21087:SF16">
    <property type="entry name" value="SHIKIMATE KINASE 1, CHLOROPLASTIC"/>
    <property type="match status" value="1"/>
</dbReference>
<keyword evidence="2" id="KW-0057">Aromatic amino acid biosynthesis</keyword>
<gene>
    <name evidence="3" type="ORF">DCF15_15895</name>
</gene>
<keyword evidence="3" id="KW-0418">Kinase</keyword>
<comment type="caution">
    <text evidence="3">The sequence shown here is derived from an EMBL/GenBank/DDBJ whole genome shotgun (WGS) entry which is preliminary data.</text>
</comment>
<feature type="non-terminal residue" evidence="3">
    <location>
        <position position="1"/>
    </location>
</feature>
<sequence>LVVATGGGIVTQRLNWSYLQHGIVIWLDVPVPVLASRLASDTTRPLLNGVDLSAKLENLLAERQDLYSQADLRIEYEGRAVGKTCDRILTSLQQTVHP</sequence>
<dbReference type="Proteomes" id="UP000249794">
    <property type="component" value="Unassembled WGS sequence"/>
</dbReference>
<dbReference type="SUPFAM" id="SSF52540">
    <property type="entry name" value="P-loop containing nucleoside triphosphate hydrolases"/>
    <property type="match status" value="1"/>
</dbReference>